<evidence type="ECO:0000313" key="2">
    <source>
        <dbReference type="Proteomes" id="UP000001307"/>
    </source>
</evidence>
<dbReference type="InParanoid" id="E4XEC3"/>
<proteinExistence type="predicted"/>
<reference evidence="1 2" key="1">
    <citation type="journal article" date="2010" name="Science">
        <title>Plasticity of animal genome architecture unmasked by rapid evolution of a pelagic tunicate.</title>
        <authorList>
            <person name="Denoeud F."/>
            <person name="Henriet S."/>
            <person name="Mungpakdee S."/>
            <person name="Aury J.M."/>
            <person name="Da Silva C."/>
            <person name="Brinkmann H."/>
            <person name="Mikhaleva J."/>
            <person name="Olsen L.C."/>
            <person name="Jubin C."/>
            <person name="Canestro C."/>
            <person name="Bouquet J.M."/>
            <person name="Danks G."/>
            <person name="Poulain J."/>
            <person name="Campsteijn C."/>
            <person name="Adamski M."/>
            <person name="Cross I."/>
            <person name="Yadetie F."/>
            <person name="Muffato M."/>
            <person name="Louis A."/>
            <person name="Butcher S."/>
            <person name="Tsagkogeorga G."/>
            <person name="Konrad A."/>
            <person name="Singh S."/>
            <person name="Jensen M.F."/>
            <person name="Cong E.H."/>
            <person name="Eikeseth-Otteraa H."/>
            <person name="Noel B."/>
            <person name="Anthouard V."/>
            <person name="Porcel B.M."/>
            <person name="Kachouri-Lafond R."/>
            <person name="Nishino A."/>
            <person name="Ugolini M."/>
            <person name="Chourrout P."/>
            <person name="Nishida H."/>
            <person name="Aasland R."/>
            <person name="Huzurbazar S."/>
            <person name="Westhof E."/>
            <person name="Delsuc F."/>
            <person name="Lehrach H."/>
            <person name="Reinhardt R."/>
            <person name="Weissenbach J."/>
            <person name="Roy S.W."/>
            <person name="Artiguenave F."/>
            <person name="Postlethwait J.H."/>
            <person name="Manak J.R."/>
            <person name="Thompson E.M."/>
            <person name="Jaillon O."/>
            <person name="Du Pasquier L."/>
            <person name="Boudinot P."/>
            <person name="Liberles D.A."/>
            <person name="Volff J.N."/>
            <person name="Philippe H."/>
            <person name="Lenhard B."/>
            <person name="Roest Crollius H."/>
            <person name="Wincker P."/>
            <person name="Chourrout D."/>
        </authorList>
    </citation>
    <scope>NUCLEOTIDE SEQUENCE [LARGE SCALE GENOMIC DNA]</scope>
</reference>
<name>E4XEC3_OIKDI</name>
<accession>E4XEC3</accession>
<dbReference type="AlphaFoldDB" id="E4XEC3"/>
<keyword evidence="2" id="KW-1185">Reference proteome</keyword>
<gene>
    <name evidence="1" type="ORF">GSOID_T00008529001</name>
</gene>
<dbReference type="EMBL" id="FN653041">
    <property type="protein sequence ID" value="CBY09526.1"/>
    <property type="molecule type" value="Genomic_DNA"/>
</dbReference>
<organism evidence="1 2">
    <name type="scientific">Oikopleura dioica</name>
    <name type="common">Tunicate</name>
    <dbReference type="NCBI Taxonomy" id="34765"/>
    <lineage>
        <taxon>Eukaryota</taxon>
        <taxon>Metazoa</taxon>
        <taxon>Chordata</taxon>
        <taxon>Tunicata</taxon>
        <taxon>Appendicularia</taxon>
        <taxon>Copelata</taxon>
        <taxon>Oikopleuridae</taxon>
        <taxon>Oikopleura</taxon>
    </lineage>
</organism>
<evidence type="ECO:0000313" key="1">
    <source>
        <dbReference type="EMBL" id="CBY09526.1"/>
    </source>
</evidence>
<dbReference type="Proteomes" id="UP000001307">
    <property type="component" value="Unassembled WGS sequence"/>
</dbReference>
<sequence length="313" mass="35484">MRTQSWRRSRAGYGENGCTENDVFNEKSTVLPVGNSTLTDLCELQNPETSETCENLESSYVVTDIEDKQRRRNNYCYGYGVDVMAKPAGPFLVKIQSCCWVNFINDFGTLIGIDSPKQERNYLKLIAKINDLEKGSKSPKDNNTPMVKVPPIWRVMAGCPRQILNLDPIDFDGDRIFCRWAYPEPYVGILDYEESDDDHDHDDDYYEVEYSRKRRAAEASRTLTEGSPSKSSVIPGYCDARPVLIFPSPAAGSTIVFNKKVVIELKAESKNGAIKRFLYSKPRGMDCSPVTREGSVTCSWTIEKPRFSKLVYK</sequence>
<protein>
    <submittedName>
        <fullName evidence="1">Uncharacterized protein</fullName>
    </submittedName>
</protein>